<dbReference type="Proteomes" id="UP000187209">
    <property type="component" value="Unassembled WGS sequence"/>
</dbReference>
<dbReference type="AlphaFoldDB" id="A0A1R2CJG3"/>
<evidence type="ECO:0000313" key="1">
    <source>
        <dbReference type="EMBL" id="OMJ89172.1"/>
    </source>
</evidence>
<accession>A0A1R2CJG3</accession>
<protein>
    <submittedName>
        <fullName evidence="1">Uncharacterized protein</fullName>
    </submittedName>
</protein>
<name>A0A1R2CJG3_9CILI</name>
<reference evidence="1 2" key="1">
    <citation type="submission" date="2016-11" db="EMBL/GenBank/DDBJ databases">
        <title>The macronuclear genome of Stentor coeruleus: a giant cell with tiny introns.</title>
        <authorList>
            <person name="Slabodnick M."/>
            <person name="Ruby J.G."/>
            <person name="Reiff S.B."/>
            <person name="Swart E.C."/>
            <person name="Gosai S."/>
            <person name="Prabakaran S."/>
            <person name="Witkowska E."/>
            <person name="Larue G.E."/>
            <person name="Fisher S."/>
            <person name="Freeman R.M."/>
            <person name="Gunawardena J."/>
            <person name="Chu W."/>
            <person name="Stover N.A."/>
            <person name="Gregory B.D."/>
            <person name="Nowacki M."/>
            <person name="Derisi J."/>
            <person name="Roy S.W."/>
            <person name="Marshall W.F."/>
            <person name="Sood P."/>
        </authorList>
    </citation>
    <scope>NUCLEOTIDE SEQUENCE [LARGE SCALE GENOMIC DNA]</scope>
    <source>
        <strain evidence="1">WM001</strain>
    </source>
</reference>
<comment type="caution">
    <text evidence="1">The sequence shown here is derived from an EMBL/GenBank/DDBJ whole genome shotgun (WGS) entry which is preliminary data.</text>
</comment>
<evidence type="ECO:0000313" key="2">
    <source>
        <dbReference type="Proteomes" id="UP000187209"/>
    </source>
</evidence>
<keyword evidence="2" id="KW-1185">Reference proteome</keyword>
<proteinExistence type="predicted"/>
<organism evidence="1 2">
    <name type="scientific">Stentor coeruleus</name>
    <dbReference type="NCBI Taxonomy" id="5963"/>
    <lineage>
        <taxon>Eukaryota</taxon>
        <taxon>Sar</taxon>
        <taxon>Alveolata</taxon>
        <taxon>Ciliophora</taxon>
        <taxon>Postciliodesmatophora</taxon>
        <taxon>Heterotrichea</taxon>
        <taxon>Heterotrichida</taxon>
        <taxon>Stentoridae</taxon>
        <taxon>Stentor</taxon>
    </lineage>
</organism>
<dbReference type="EMBL" id="MPUH01000132">
    <property type="protein sequence ID" value="OMJ89172.1"/>
    <property type="molecule type" value="Genomic_DNA"/>
</dbReference>
<gene>
    <name evidence="1" type="ORF">SteCoe_8720</name>
</gene>
<sequence length="144" mass="16653">MARKEHKGKHLTLPIHDITNENDIFASQIRKSISFSEENSENFNLRLHVKSLAETCEINFEDTCTPRFCNTVDFPAFEKRILDETHELVPDEQDSNGMRQKKVLVFPCKEEITERDTLKTEEVLELFCIGPQSNSNTICSCNIF</sequence>